<feature type="domain" description="Pyruvate carboxyltransferase" evidence="2">
    <location>
        <begin position="13"/>
        <end position="264"/>
    </location>
</feature>
<sequence>MPARHTAARPRRPRILDVTLRDGGYLNDWRFTDATVREHAKVLGEVGVPYVEVGYISDDPGREPTLRCTPDLLRQVGEDAGRARVVAMLGVNGRSPDEVAALLRPRAEVLDVVRLTCPVERLEHVLAAAEAVRATGVTCSLNLISVTAHEPGELAAAAERVARAGVADWLYLADSRGALVPEHAAELFAGVRAAWPGLAGFHGHDNLGHAVANSRIALEAGFDLVDGSLNGYGLGGGNTDLAEALALVGEVDRPRLASLAERVAAEMPPPPPFQHLYPLTGWRNLEQEWAPDVWEAHGENAGEFLRGLAWKRYKGVEEVLGDASAPRP</sequence>
<dbReference type="InterPro" id="IPR013785">
    <property type="entry name" value="Aldolase_TIM"/>
</dbReference>
<gene>
    <name evidence="3" type="ORF">HGB44_27530</name>
</gene>
<dbReference type="Pfam" id="PF00682">
    <property type="entry name" value="HMGL-like"/>
    <property type="match status" value="1"/>
</dbReference>
<keyword evidence="4" id="KW-1185">Reference proteome</keyword>
<keyword evidence="3" id="KW-0670">Pyruvate</keyword>
<dbReference type="GO" id="GO:0003852">
    <property type="term" value="F:2-isopropylmalate synthase activity"/>
    <property type="evidence" value="ECO:0007669"/>
    <property type="project" value="TreeGrafter"/>
</dbReference>
<dbReference type="GO" id="GO:0009098">
    <property type="term" value="P:L-leucine biosynthetic process"/>
    <property type="evidence" value="ECO:0007669"/>
    <property type="project" value="TreeGrafter"/>
</dbReference>
<proteinExistence type="predicted"/>
<dbReference type="PANTHER" id="PTHR10277">
    <property type="entry name" value="HOMOCITRATE SYNTHASE-RELATED"/>
    <property type="match status" value="1"/>
</dbReference>
<evidence type="ECO:0000313" key="4">
    <source>
        <dbReference type="Proteomes" id="UP000553209"/>
    </source>
</evidence>
<keyword evidence="3" id="KW-0808">Transferase</keyword>
<dbReference type="InterPro" id="IPR050073">
    <property type="entry name" value="2-IPM_HCS-like"/>
</dbReference>
<evidence type="ECO:0000313" key="3">
    <source>
        <dbReference type="EMBL" id="NKZ01395.1"/>
    </source>
</evidence>
<dbReference type="EMBL" id="JAAXPG010000036">
    <property type="protein sequence ID" value="NKZ01395.1"/>
    <property type="molecule type" value="Genomic_DNA"/>
</dbReference>
<dbReference type="SUPFAM" id="SSF51569">
    <property type="entry name" value="Aldolase"/>
    <property type="match status" value="1"/>
</dbReference>
<comment type="caution">
    <text evidence="3">The sequence shown here is derived from an EMBL/GenBank/DDBJ whole genome shotgun (WGS) entry which is preliminary data.</text>
</comment>
<protein>
    <submittedName>
        <fullName evidence="3">Pyruvate carboxyltransferase</fullName>
    </submittedName>
</protein>
<reference evidence="3 4" key="1">
    <citation type="submission" date="2020-04" db="EMBL/GenBank/DDBJ databases">
        <title>MicrobeNet Type strains.</title>
        <authorList>
            <person name="Nicholson A.C."/>
        </authorList>
    </citation>
    <scope>NUCLEOTIDE SEQUENCE [LARGE SCALE GENOMIC DNA]</scope>
    <source>
        <strain evidence="3 4">ATCC 23612</strain>
    </source>
</reference>
<organism evidence="3 4">
    <name type="scientific">Nocardiopsis alborubida</name>
    <dbReference type="NCBI Taxonomy" id="146802"/>
    <lineage>
        <taxon>Bacteria</taxon>
        <taxon>Bacillati</taxon>
        <taxon>Actinomycetota</taxon>
        <taxon>Actinomycetes</taxon>
        <taxon>Streptosporangiales</taxon>
        <taxon>Nocardiopsidaceae</taxon>
        <taxon>Nocardiopsis</taxon>
    </lineage>
</organism>
<dbReference type="RefSeq" id="WP_061080890.1">
    <property type="nucleotide sequence ID" value="NZ_JAAXPG010000036.1"/>
</dbReference>
<dbReference type="PROSITE" id="PS50991">
    <property type="entry name" value="PYR_CT"/>
    <property type="match status" value="1"/>
</dbReference>
<dbReference type="AlphaFoldDB" id="A0A7X6RSW2"/>
<evidence type="ECO:0000256" key="1">
    <source>
        <dbReference type="ARBA" id="ARBA00023211"/>
    </source>
</evidence>
<dbReference type="Proteomes" id="UP000553209">
    <property type="component" value="Unassembled WGS sequence"/>
</dbReference>
<dbReference type="Gene3D" id="3.20.20.70">
    <property type="entry name" value="Aldolase class I"/>
    <property type="match status" value="1"/>
</dbReference>
<evidence type="ECO:0000259" key="2">
    <source>
        <dbReference type="PROSITE" id="PS50991"/>
    </source>
</evidence>
<dbReference type="InterPro" id="IPR000891">
    <property type="entry name" value="PYR_CT"/>
</dbReference>
<name>A0A7X6RSW2_9ACTN</name>
<accession>A0A7X6RSW2</accession>
<keyword evidence="1" id="KW-0464">Manganese</keyword>
<dbReference type="PANTHER" id="PTHR10277:SF9">
    <property type="entry name" value="2-ISOPROPYLMALATE SYNTHASE 1, CHLOROPLASTIC-RELATED"/>
    <property type="match status" value="1"/>
</dbReference>